<evidence type="ECO:0000259" key="4">
    <source>
        <dbReference type="PROSITE" id="PS51898"/>
    </source>
</evidence>
<reference evidence="5" key="1">
    <citation type="submission" date="2007-11" db="EMBL/GenBank/DDBJ databases">
        <authorList>
            <person name="Fulton L."/>
            <person name="Clifton S."/>
            <person name="Fulton B."/>
            <person name="Xu J."/>
            <person name="Minx P."/>
            <person name="Pepin K.H."/>
            <person name="Johnson M."/>
            <person name="Thiruvilangam P."/>
            <person name="Bhonagiri V."/>
            <person name="Nash W.E."/>
            <person name="Mardis E.R."/>
            <person name="Wilson R.K."/>
        </authorList>
    </citation>
    <scope>NUCLEOTIDE SEQUENCE [LARGE SCALE GENOMIC DNA]</scope>
    <source>
        <strain evidence="5">DSM 14662</strain>
    </source>
</reference>
<dbReference type="HOGENOM" id="CLU_027562_1_1_9"/>
<dbReference type="GO" id="GO:0015074">
    <property type="term" value="P:DNA integration"/>
    <property type="evidence" value="ECO:0007669"/>
    <property type="project" value="InterPro"/>
</dbReference>
<evidence type="ECO:0000256" key="2">
    <source>
        <dbReference type="ARBA" id="ARBA00023125"/>
    </source>
</evidence>
<dbReference type="Pfam" id="PF00589">
    <property type="entry name" value="Phage_integrase"/>
    <property type="match status" value="1"/>
</dbReference>
<dbReference type="InterPro" id="IPR002104">
    <property type="entry name" value="Integrase_catalytic"/>
</dbReference>
<dbReference type="PANTHER" id="PTHR30349">
    <property type="entry name" value="PHAGE INTEGRASE-RELATED"/>
    <property type="match status" value="1"/>
</dbReference>
<evidence type="ECO:0000313" key="6">
    <source>
        <dbReference type="Proteomes" id="UP000004935"/>
    </source>
</evidence>
<comment type="caution">
    <text evidence="5">The sequence shown here is derived from an EMBL/GenBank/DDBJ whole genome shotgun (WGS) entry which is preliminary data.</text>
</comment>
<dbReference type="InterPro" id="IPR011010">
    <property type="entry name" value="DNA_brk_join_enz"/>
</dbReference>
<sequence length="433" mass="49723">MAVIFVPILCKEDDRMALTTCPECAGKVSDRAETCPHCGYPLKKTPRKKPKPNRRRKLPNGFGSITEIRHTDLKNPFYARANCGKDRYNRPILKPLKPEAYFPTYEDAMEALIKYNKGKVDLSKDMTVETLYRLWFAEYEQEVEPVTARGAKSAFSYCRSIYKKSVQSLRIVDIKNCIENGMAIETRGKNKGNPKEASAKTKINMKSTLSMMLDYAKEMEIVDRNCARECNLSKPTVKDAAKAENPHFSFSAAERKTLWQNRDKENVDLLIISCYSGWRPNELCELALEDIDLNNNRMKGGSKTDAGIDRYVPIHPGIKPLLIARYQQAQELGSDRLINVVSRGKIRPITYAIYSTRFHKIINDLGLDKKHRPHDTRDTFATVAKEADVDEYALKYIIGHSITDITERIYTDRKPEWYYKEMCKIVVDKYSTN</sequence>
<dbReference type="Gene3D" id="1.10.150.130">
    <property type="match status" value="1"/>
</dbReference>
<keyword evidence="6" id="KW-1185">Reference proteome</keyword>
<dbReference type="SUPFAM" id="SSF56349">
    <property type="entry name" value="DNA breaking-rejoining enzymes"/>
    <property type="match status" value="1"/>
</dbReference>
<dbReference type="Proteomes" id="UP000004935">
    <property type="component" value="Unassembled WGS sequence"/>
</dbReference>
<comment type="similarity">
    <text evidence="1">Belongs to the 'phage' integrase family.</text>
</comment>
<dbReference type="eggNOG" id="COG0582">
    <property type="taxonomic scope" value="Bacteria"/>
</dbReference>
<dbReference type="STRING" id="411490.ANACAC_00818"/>
<keyword evidence="2" id="KW-0238">DNA-binding</keyword>
<dbReference type="PROSITE" id="PS51898">
    <property type="entry name" value="TYR_RECOMBINASE"/>
    <property type="match status" value="1"/>
</dbReference>
<proteinExistence type="inferred from homology"/>
<dbReference type="InterPro" id="IPR010998">
    <property type="entry name" value="Integrase_recombinase_N"/>
</dbReference>
<evidence type="ECO:0000313" key="5">
    <source>
        <dbReference type="EMBL" id="EDR98766.1"/>
    </source>
</evidence>
<evidence type="ECO:0000256" key="1">
    <source>
        <dbReference type="ARBA" id="ARBA00008857"/>
    </source>
</evidence>
<dbReference type="Pfam" id="PF13248">
    <property type="entry name" value="Zn_ribbon_3"/>
    <property type="match status" value="1"/>
</dbReference>
<dbReference type="PANTHER" id="PTHR30349:SF64">
    <property type="entry name" value="PROPHAGE INTEGRASE INTD-RELATED"/>
    <property type="match status" value="1"/>
</dbReference>
<dbReference type="CDD" id="cd00397">
    <property type="entry name" value="DNA_BRE_C"/>
    <property type="match status" value="1"/>
</dbReference>
<dbReference type="GO" id="GO:0003677">
    <property type="term" value="F:DNA binding"/>
    <property type="evidence" value="ECO:0007669"/>
    <property type="project" value="UniProtKB-KW"/>
</dbReference>
<feature type="domain" description="Tyr recombinase" evidence="4">
    <location>
        <begin position="244"/>
        <end position="427"/>
    </location>
</feature>
<protein>
    <submittedName>
        <fullName evidence="5">Site-specific recombinase, phage integrase family</fullName>
    </submittedName>
</protein>
<dbReference type="InterPro" id="IPR050090">
    <property type="entry name" value="Tyrosine_recombinase_XerCD"/>
</dbReference>
<dbReference type="InterPro" id="IPR013762">
    <property type="entry name" value="Integrase-like_cat_sf"/>
</dbReference>
<dbReference type="AlphaFoldDB" id="B0MB91"/>
<name>B0MB91_ANACD</name>
<keyword evidence="3" id="KW-0233">DNA recombination</keyword>
<dbReference type="EMBL" id="ABAX03000005">
    <property type="protein sequence ID" value="EDR98766.1"/>
    <property type="molecule type" value="Genomic_DNA"/>
</dbReference>
<reference evidence="5" key="2">
    <citation type="submission" date="2013-11" db="EMBL/GenBank/DDBJ databases">
        <title>Draft genome sequence of Anaerostipes caccae (DSM 14662).</title>
        <authorList>
            <person name="Sudarsanam P."/>
            <person name="Ley R."/>
            <person name="Guruge J."/>
            <person name="Turnbaugh P.J."/>
            <person name="Mahowald M."/>
            <person name="Liep D."/>
            <person name="Gordon J."/>
        </authorList>
    </citation>
    <scope>NUCLEOTIDE SEQUENCE</scope>
    <source>
        <strain evidence="5">DSM 14662</strain>
    </source>
</reference>
<dbReference type="Gene3D" id="1.10.443.10">
    <property type="entry name" value="Intergrase catalytic core"/>
    <property type="match status" value="1"/>
</dbReference>
<dbReference type="InterPro" id="IPR059113">
    <property type="entry name" value="Znf_ribbon"/>
</dbReference>
<evidence type="ECO:0000256" key="3">
    <source>
        <dbReference type="ARBA" id="ARBA00023172"/>
    </source>
</evidence>
<gene>
    <name evidence="5" type="ORF">ANACAC_00818</name>
</gene>
<organism evidence="5 6">
    <name type="scientific">Anaerostipes caccae (strain DSM 14662 / CCUG 47493 / JCM 13470 / NCIMB 13811 / L1-92)</name>
    <dbReference type="NCBI Taxonomy" id="411490"/>
    <lineage>
        <taxon>Bacteria</taxon>
        <taxon>Bacillati</taxon>
        <taxon>Bacillota</taxon>
        <taxon>Clostridia</taxon>
        <taxon>Lachnospirales</taxon>
        <taxon>Lachnospiraceae</taxon>
        <taxon>Anaerostipes</taxon>
    </lineage>
</organism>
<accession>B0MB91</accession>
<dbReference type="GO" id="GO:0006310">
    <property type="term" value="P:DNA recombination"/>
    <property type="evidence" value="ECO:0007669"/>
    <property type="project" value="UniProtKB-KW"/>
</dbReference>